<reference evidence="2" key="1">
    <citation type="submission" date="2023-02" db="EMBL/GenBank/DDBJ databases">
        <title>Comparative genomics and fermentation flavor characterization of five lactic acid bacteria reveal flavor biosynthesis metabolic pathways in fermented muskmelon puree.</title>
        <authorList>
            <person name="Yuan L."/>
            <person name="Li M."/>
            <person name="Xu X."/>
            <person name="Lao F."/>
            <person name="Wu J."/>
        </authorList>
    </citation>
    <scope>NUCLEOTIDE SEQUENCE</scope>
    <source>
        <strain evidence="2">Pa-2</strain>
    </source>
</reference>
<proteinExistence type="predicted"/>
<name>A0AAX3NEV4_9LACT</name>
<evidence type="ECO:0000259" key="1">
    <source>
        <dbReference type="Pfam" id="PF06114"/>
    </source>
</evidence>
<dbReference type="InterPro" id="IPR010359">
    <property type="entry name" value="IrrE_HExxH"/>
</dbReference>
<evidence type="ECO:0000313" key="3">
    <source>
        <dbReference type="Proteomes" id="UP001217324"/>
    </source>
</evidence>
<dbReference type="RefSeq" id="WP_270517072.1">
    <property type="nucleotide sequence ID" value="NZ_CP118627.1"/>
</dbReference>
<sequence length="142" mass="16963">MMSDIWDLARGLGADIVFFKPSDKINKDGMYYRKLSTICLNDDVSTVRQENVLLHETGHSFYKHEHYDCHSSGWSYKQERQANEYMIHYRADQWLAQYDWEPEFIDYNAFMEHFEIDNQLYNLVVEVFSKILSHTKIGSYSI</sequence>
<dbReference type="AlphaFoldDB" id="A0AAX3NEV4"/>
<protein>
    <submittedName>
        <fullName evidence="2">ImmA/IrrE family metallo-endopeptidase</fullName>
    </submittedName>
</protein>
<accession>A0AAX3NEV4</accession>
<dbReference type="EMBL" id="CP118627">
    <property type="protein sequence ID" value="WEA14910.1"/>
    <property type="molecule type" value="Genomic_DNA"/>
</dbReference>
<dbReference type="Pfam" id="PF06114">
    <property type="entry name" value="Peptidase_M78"/>
    <property type="match status" value="1"/>
</dbReference>
<dbReference type="Gene3D" id="1.10.10.2910">
    <property type="match status" value="1"/>
</dbReference>
<gene>
    <name evidence="2" type="ORF">PWF74_05220</name>
</gene>
<feature type="domain" description="IrrE N-terminal-like" evidence="1">
    <location>
        <begin position="17"/>
        <end position="87"/>
    </location>
</feature>
<evidence type="ECO:0000313" key="2">
    <source>
        <dbReference type="EMBL" id="WEA14910.1"/>
    </source>
</evidence>
<organism evidence="2 3">
    <name type="scientific">Lactococcus garvieae</name>
    <dbReference type="NCBI Taxonomy" id="1363"/>
    <lineage>
        <taxon>Bacteria</taxon>
        <taxon>Bacillati</taxon>
        <taxon>Bacillota</taxon>
        <taxon>Bacilli</taxon>
        <taxon>Lactobacillales</taxon>
        <taxon>Streptococcaceae</taxon>
        <taxon>Lactococcus</taxon>
    </lineage>
</organism>
<dbReference type="Proteomes" id="UP001217324">
    <property type="component" value="Chromosome"/>
</dbReference>